<comment type="caution">
    <text evidence="1">The sequence shown here is derived from an EMBL/GenBank/DDBJ whole genome shotgun (WGS) entry which is preliminary data.</text>
</comment>
<dbReference type="AlphaFoldDB" id="A0AAV4A0Z7"/>
<keyword evidence="2" id="KW-1185">Reference proteome</keyword>
<gene>
    <name evidence="1" type="ORF">PoB_002681800</name>
</gene>
<sequence>MTGASKEEREIRFSDFLQTLNRRNPTVLSLRASHKDHCGVMMVEKRRLRLQVRLSCKRSTSGRRIAGKSSCQGPIGQLRLIPGRLTFQHSVTHTAKKL</sequence>
<evidence type="ECO:0000313" key="2">
    <source>
        <dbReference type="Proteomes" id="UP000735302"/>
    </source>
</evidence>
<name>A0AAV4A0Z7_9GAST</name>
<evidence type="ECO:0000313" key="1">
    <source>
        <dbReference type="EMBL" id="GFO00313.1"/>
    </source>
</evidence>
<accession>A0AAV4A0Z7</accession>
<reference evidence="1 2" key="1">
    <citation type="journal article" date="2021" name="Elife">
        <title>Chloroplast acquisition without the gene transfer in kleptoplastic sea slugs, Plakobranchus ocellatus.</title>
        <authorList>
            <person name="Maeda T."/>
            <person name="Takahashi S."/>
            <person name="Yoshida T."/>
            <person name="Shimamura S."/>
            <person name="Takaki Y."/>
            <person name="Nagai Y."/>
            <person name="Toyoda A."/>
            <person name="Suzuki Y."/>
            <person name="Arimoto A."/>
            <person name="Ishii H."/>
            <person name="Satoh N."/>
            <person name="Nishiyama T."/>
            <person name="Hasebe M."/>
            <person name="Maruyama T."/>
            <person name="Minagawa J."/>
            <person name="Obokata J."/>
            <person name="Shigenobu S."/>
        </authorList>
    </citation>
    <scope>NUCLEOTIDE SEQUENCE [LARGE SCALE GENOMIC DNA]</scope>
</reference>
<dbReference type="Proteomes" id="UP000735302">
    <property type="component" value="Unassembled WGS sequence"/>
</dbReference>
<protein>
    <submittedName>
        <fullName evidence="1">Uncharacterized protein</fullName>
    </submittedName>
</protein>
<dbReference type="EMBL" id="BLXT01003068">
    <property type="protein sequence ID" value="GFO00313.1"/>
    <property type="molecule type" value="Genomic_DNA"/>
</dbReference>
<organism evidence="1 2">
    <name type="scientific">Plakobranchus ocellatus</name>
    <dbReference type="NCBI Taxonomy" id="259542"/>
    <lineage>
        <taxon>Eukaryota</taxon>
        <taxon>Metazoa</taxon>
        <taxon>Spiralia</taxon>
        <taxon>Lophotrochozoa</taxon>
        <taxon>Mollusca</taxon>
        <taxon>Gastropoda</taxon>
        <taxon>Heterobranchia</taxon>
        <taxon>Euthyneura</taxon>
        <taxon>Panpulmonata</taxon>
        <taxon>Sacoglossa</taxon>
        <taxon>Placobranchoidea</taxon>
        <taxon>Plakobranchidae</taxon>
        <taxon>Plakobranchus</taxon>
    </lineage>
</organism>
<proteinExistence type="predicted"/>